<proteinExistence type="predicted"/>
<protein>
    <submittedName>
        <fullName evidence="1">Uncharacterized protein</fullName>
    </submittedName>
</protein>
<dbReference type="VEuPathDB" id="GiardiaDB:GLP15_2571"/>
<dbReference type="Proteomes" id="UP000008974">
    <property type="component" value="Unassembled WGS sequence"/>
</dbReference>
<evidence type="ECO:0000313" key="2">
    <source>
        <dbReference type="Proteomes" id="UP000008974"/>
    </source>
</evidence>
<dbReference type="OMA" id="FDDMGGI"/>
<dbReference type="InterPro" id="IPR011047">
    <property type="entry name" value="Quinoprotein_ADH-like_sf"/>
</dbReference>
<sequence>MKAKLFSIDLLPRFVARLDAHGEMARIVVGNSTPHGPIAAIVTVSESSISFVRQIARPLSYGPNMNISTQKLTFMLIHRLGSPRQHLLLGFEDGTLVILCAESGTLVTAAQLPCRNPVHSMAFDDMGGIFIVMTAVGGVYRFDNMAGIFANERSSLLDLQRCSTLSAGSEVFTCGFIPGSAGESQLLILYSSGRIDLFSTAADTFLQPETNRSVTLPILGAMNIITAAYLCQQSRVLYVGTFNGSVLTVPLDTLTPDTHLSNCGGPVSAISPVEDGVCVGTLGGRVLFKDATIYEDTQCSIYCLEALNSRLPIVLAGTSVWSFVLIML</sequence>
<name>E1EXP0_GIAIA</name>
<dbReference type="EMBL" id="ACVC01000052">
    <property type="protein sequence ID" value="EFO65027.1"/>
    <property type="molecule type" value="Genomic_DNA"/>
</dbReference>
<dbReference type="Gene3D" id="2.130.10.10">
    <property type="entry name" value="YVTN repeat-like/Quinoprotein amine dehydrogenase"/>
    <property type="match status" value="1"/>
</dbReference>
<evidence type="ECO:0000313" key="1">
    <source>
        <dbReference type="EMBL" id="EFO65027.1"/>
    </source>
</evidence>
<dbReference type="SUPFAM" id="SSF50998">
    <property type="entry name" value="Quinoprotein alcohol dehydrogenase-like"/>
    <property type="match status" value="1"/>
</dbReference>
<reference evidence="1 2" key="1">
    <citation type="journal article" date="2010" name="BMC Genomics">
        <title>Genome analysis and comparative genomics of a Giardia intestinalis assemblage E isolate.</title>
        <authorList>
            <person name="Jerlstrom-Hultqvist J."/>
            <person name="Franzen O."/>
            <person name="Ankarklev J."/>
            <person name="Xu F."/>
            <person name="Nohynkova E."/>
            <person name="Andersson J.O."/>
            <person name="Svard S.G."/>
            <person name="Andersson B."/>
        </authorList>
    </citation>
    <scope>NUCLEOTIDE SEQUENCE [LARGE SCALE GENOMIC DNA]</scope>
    <source>
        <strain evidence="1 2">P15</strain>
    </source>
</reference>
<gene>
    <name evidence="1" type="ORF">GLP15_2571</name>
</gene>
<accession>E1EXP0</accession>
<dbReference type="OrthoDB" id="10253083at2759"/>
<comment type="caution">
    <text evidence="1">The sequence shown here is derived from an EMBL/GenBank/DDBJ whole genome shotgun (WGS) entry which is preliminary data.</text>
</comment>
<organism evidence="1 2">
    <name type="scientific">Giardia intestinalis (strain P15)</name>
    <name type="common">Giardia lamblia</name>
    <dbReference type="NCBI Taxonomy" id="658858"/>
    <lineage>
        <taxon>Eukaryota</taxon>
        <taxon>Metamonada</taxon>
        <taxon>Diplomonadida</taxon>
        <taxon>Hexamitidae</taxon>
        <taxon>Giardiinae</taxon>
        <taxon>Giardia</taxon>
    </lineage>
</organism>
<dbReference type="AlphaFoldDB" id="E1EXP0"/>
<dbReference type="InterPro" id="IPR015943">
    <property type="entry name" value="WD40/YVTN_repeat-like_dom_sf"/>
</dbReference>